<name>A0AAV6UWC5_9ARAC</name>
<gene>
    <name evidence="9" type="ORF">JTE90_002445</name>
</gene>
<keyword evidence="1 6" id="KW-0245">EGF-like domain</keyword>
<dbReference type="EMBL" id="JAFNEN010000249">
    <property type="protein sequence ID" value="KAG8188088.1"/>
    <property type="molecule type" value="Genomic_DNA"/>
</dbReference>
<keyword evidence="10" id="KW-1185">Reference proteome</keyword>
<evidence type="ECO:0000256" key="4">
    <source>
        <dbReference type="ARBA" id="ARBA00023157"/>
    </source>
</evidence>
<evidence type="ECO:0000313" key="10">
    <source>
        <dbReference type="Proteomes" id="UP000827092"/>
    </source>
</evidence>
<accession>A0AAV6UWC5</accession>
<evidence type="ECO:0000313" key="9">
    <source>
        <dbReference type="EMBL" id="KAG8188088.1"/>
    </source>
</evidence>
<feature type="chain" id="PRO_5043327902" description="EGF-like domain-containing protein" evidence="7">
    <location>
        <begin position="21"/>
        <end position="370"/>
    </location>
</feature>
<keyword evidence="2 7" id="KW-0732">Signal</keyword>
<dbReference type="Proteomes" id="UP000827092">
    <property type="component" value="Unassembled WGS sequence"/>
</dbReference>
<dbReference type="Pfam" id="PF07645">
    <property type="entry name" value="EGF_CA"/>
    <property type="match status" value="2"/>
</dbReference>
<dbReference type="InterPro" id="IPR000152">
    <property type="entry name" value="EGF-type_Asp/Asn_hydroxyl_site"/>
</dbReference>
<dbReference type="AlphaFoldDB" id="A0AAV6UWC5"/>
<dbReference type="Gene3D" id="2.10.25.10">
    <property type="entry name" value="Laminin"/>
    <property type="match status" value="1"/>
</dbReference>
<dbReference type="PROSITE" id="PS01187">
    <property type="entry name" value="EGF_CA"/>
    <property type="match status" value="1"/>
</dbReference>
<reference evidence="9 10" key="1">
    <citation type="journal article" date="2022" name="Nat. Ecol. Evol.">
        <title>A masculinizing supergene underlies an exaggerated male reproductive morph in a spider.</title>
        <authorList>
            <person name="Hendrickx F."/>
            <person name="De Corte Z."/>
            <person name="Sonet G."/>
            <person name="Van Belleghem S.M."/>
            <person name="Kostlbacher S."/>
            <person name="Vangestel C."/>
        </authorList>
    </citation>
    <scope>NUCLEOTIDE SEQUENCE [LARGE SCALE GENOMIC DNA]</scope>
    <source>
        <strain evidence="9">W744_W776</strain>
    </source>
</reference>
<dbReference type="PROSITE" id="PS50026">
    <property type="entry name" value="EGF_3"/>
    <property type="match status" value="1"/>
</dbReference>
<dbReference type="FunFam" id="2.10.25.10:FF:000038">
    <property type="entry name" value="Fibrillin 2"/>
    <property type="match status" value="1"/>
</dbReference>
<dbReference type="PANTHER" id="PTHR24042">
    <property type="entry name" value="NEL HOMOLOG"/>
    <property type="match status" value="1"/>
</dbReference>
<evidence type="ECO:0000256" key="6">
    <source>
        <dbReference type="PROSITE-ProRule" id="PRU00076"/>
    </source>
</evidence>
<feature type="domain" description="EGF-like" evidence="8">
    <location>
        <begin position="307"/>
        <end position="342"/>
    </location>
</feature>
<evidence type="ECO:0000256" key="3">
    <source>
        <dbReference type="ARBA" id="ARBA00022737"/>
    </source>
</evidence>
<dbReference type="GO" id="GO:0008201">
    <property type="term" value="F:heparin binding"/>
    <property type="evidence" value="ECO:0007669"/>
    <property type="project" value="TreeGrafter"/>
</dbReference>
<dbReference type="SUPFAM" id="SSF57184">
    <property type="entry name" value="Growth factor receptor domain"/>
    <property type="match status" value="1"/>
</dbReference>
<dbReference type="GO" id="GO:0005509">
    <property type="term" value="F:calcium ion binding"/>
    <property type="evidence" value="ECO:0007669"/>
    <property type="project" value="InterPro"/>
</dbReference>
<sequence length="370" mass="41511">MIVRFGYWLVLLTVCCVTLANSEVYTDEVEFDNNTFVDNVPFQSDCDCGKFSRSCSYVEGKKKCICYDLYADKQGTCVSCYCKNANYYNRCEFDDSGSKKCNCLKGYAELNGDCQECNCGEHGNCILYAWGKTCRCENGYADNYGTCKECDCGEHGICSFSAEYKQCSCDSKFAENDFGKCEACDCGENARCTFNAGKKQCVCKHGFAENFLGKCKECDCKMDDSNCTIDGFAIKKCQCPKGFEQSKDNPVCIEKDECLSPEDNDCDPISTKCVNTRGSYDCVCKEGFQIIYNILGYYDIKKDGCKDIDECLDYSPCIHLHTRCVNTPGSYKCECTAGYSLEKDSYAEKYNYCSEGARPWKTASIVVQFV</sequence>
<dbReference type="FunFam" id="2.10.25.10:FF:000068">
    <property type="entry name" value="Latent transforming growth factor beta binding protein 3"/>
    <property type="match status" value="1"/>
</dbReference>
<dbReference type="CDD" id="cd00054">
    <property type="entry name" value="EGF_CA"/>
    <property type="match status" value="1"/>
</dbReference>
<organism evidence="9 10">
    <name type="scientific">Oedothorax gibbosus</name>
    <dbReference type="NCBI Taxonomy" id="931172"/>
    <lineage>
        <taxon>Eukaryota</taxon>
        <taxon>Metazoa</taxon>
        <taxon>Ecdysozoa</taxon>
        <taxon>Arthropoda</taxon>
        <taxon>Chelicerata</taxon>
        <taxon>Arachnida</taxon>
        <taxon>Araneae</taxon>
        <taxon>Araneomorphae</taxon>
        <taxon>Entelegynae</taxon>
        <taxon>Araneoidea</taxon>
        <taxon>Linyphiidae</taxon>
        <taxon>Erigoninae</taxon>
        <taxon>Oedothorax</taxon>
    </lineage>
</organism>
<keyword evidence="4" id="KW-1015">Disulfide bond</keyword>
<evidence type="ECO:0000256" key="5">
    <source>
        <dbReference type="ARBA" id="ARBA00023180"/>
    </source>
</evidence>
<dbReference type="InterPro" id="IPR051586">
    <property type="entry name" value="PKC-binding_NELL"/>
</dbReference>
<comment type="caution">
    <text evidence="9">The sequence shown here is derived from an EMBL/GenBank/DDBJ whole genome shotgun (WGS) entry which is preliminary data.</text>
</comment>
<evidence type="ECO:0000256" key="7">
    <source>
        <dbReference type="SAM" id="SignalP"/>
    </source>
</evidence>
<dbReference type="PROSITE" id="PS00010">
    <property type="entry name" value="ASX_HYDROXYL"/>
    <property type="match status" value="1"/>
</dbReference>
<dbReference type="SMART" id="SM00179">
    <property type="entry name" value="EGF_CA"/>
    <property type="match status" value="2"/>
</dbReference>
<dbReference type="InterPro" id="IPR018097">
    <property type="entry name" value="EGF_Ca-bd_CS"/>
</dbReference>
<dbReference type="PANTHER" id="PTHR24042:SF5">
    <property type="entry name" value="EGF-LIKE CALCIUM-BINDING DOMAIN-CONTAINING PROTEIN"/>
    <property type="match status" value="1"/>
</dbReference>
<evidence type="ECO:0000259" key="8">
    <source>
        <dbReference type="PROSITE" id="PS50026"/>
    </source>
</evidence>
<evidence type="ECO:0000256" key="2">
    <source>
        <dbReference type="ARBA" id="ARBA00022729"/>
    </source>
</evidence>
<dbReference type="InterPro" id="IPR049883">
    <property type="entry name" value="NOTCH1_EGF-like"/>
</dbReference>
<dbReference type="InterPro" id="IPR009030">
    <property type="entry name" value="Growth_fac_rcpt_cys_sf"/>
</dbReference>
<keyword evidence="3" id="KW-0677">Repeat</keyword>
<dbReference type="SMART" id="SM00181">
    <property type="entry name" value="EGF"/>
    <property type="match status" value="4"/>
</dbReference>
<keyword evidence="5" id="KW-0325">Glycoprotein</keyword>
<feature type="signal peptide" evidence="7">
    <location>
        <begin position="1"/>
        <end position="20"/>
    </location>
</feature>
<dbReference type="InterPro" id="IPR001881">
    <property type="entry name" value="EGF-like_Ca-bd_dom"/>
</dbReference>
<evidence type="ECO:0000256" key="1">
    <source>
        <dbReference type="ARBA" id="ARBA00022536"/>
    </source>
</evidence>
<comment type="caution">
    <text evidence="6">Lacks conserved residue(s) required for the propagation of feature annotation.</text>
</comment>
<protein>
    <recommendedName>
        <fullName evidence="8">EGF-like domain-containing protein</fullName>
    </recommendedName>
</protein>
<dbReference type="GO" id="GO:0005615">
    <property type="term" value="C:extracellular space"/>
    <property type="evidence" value="ECO:0007669"/>
    <property type="project" value="TreeGrafter"/>
</dbReference>
<proteinExistence type="predicted"/>
<dbReference type="InterPro" id="IPR000742">
    <property type="entry name" value="EGF"/>
</dbReference>
<dbReference type="Gene3D" id="2.90.20.10">
    <property type="entry name" value="Plasmodium vivax P25 domain"/>
    <property type="match status" value="1"/>
</dbReference>